<sequence length="663" mass="76560">MASRPQSAPAQKRNLRLERIKKILALVPPREASSSDSSISDDDQENILVDDTEYSSDPRSLDSSFERMNILDNSFEDILSEDVIPPTPVISEVLATHNPPQHLPALQSISSIISLSPSPIASAVPKITRSKKRLTTLPKLVTKKKKPFVRKSLHFKWERGKFKHSAILDEITFTQFGSESKSPLDYFFDFFSADIIDIIIQNTNLYAVQRNLKSVNITREELLDFIAINLLMGVVKMPAYRDYWKKDLRYSLVADVMSLKRYEQIRQFLHFVDNSQQNEDRYFKIRPILEGVRRNCLKIEEEHRYSIDEMMVPYKGTRAGNRRQYVANKPKKWGFKIFVRAGVSGCVYDLIPYGGEDTFRFHSFTEYENSLGVGAKVVIALCQTIRHKPAVVFFDNFFTSLELIHLLRHEYGIFSLGTIRANRLRGCQEKLPSDKEMLKTGRGSSKQVVCNENKLSLVKWHDNKSVLLASSYVDSYPMETIKRFAKEAKAKVNVTCPQIVKHYNTHMGGVDLCDMLVSLYRTNYKTKRWYMALFSQLLDICVNNAWIMYRKDCMHYNKVPNTLKIFRVMIYYELLSKQRPNAAPSTSQEKTLNTKINKIQKPSGPRPTDAIRRDNVGHMPDFITAPGRCKFCKKGMTNVICSKCNLRLCFVKKRNCFKLFHEH</sequence>
<evidence type="ECO:0000256" key="1">
    <source>
        <dbReference type="SAM" id="MobiDB-lite"/>
    </source>
</evidence>
<keyword evidence="3" id="KW-1185">Reference proteome</keyword>
<reference evidence="4" key="1">
    <citation type="submission" date="2025-08" db="UniProtKB">
        <authorList>
            <consortium name="RefSeq"/>
        </authorList>
    </citation>
    <scope>IDENTIFICATION</scope>
    <source>
        <strain evidence="4">Ishihara</strain>
        <tissue evidence="4">Whole body</tissue>
    </source>
</reference>
<evidence type="ECO:0000259" key="2">
    <source>
        <dbReference type="Pfam" id="PF13843"/>
    </source>
</evidence>
<feature type="region of interest" description="Disordered" evidence="1">
    <location>
        <begin position="28"/>
        <end position="61"/>
    </location>
</feature>
<dbReference type="PANTHER" id="PTHR47272">
    <property type="entry name" value="DDE_TNP_1_7 DOMAIN-CONTAINING PROTEIN"/>
    <property type="match status" value="1"/>
</dbReference>
<feature type="domain" description="PiggyBac transposable element-derived protein" evidence="2">
    <location>
        <begin position="182"/>
        <end position="546"/>
    </location>
</feature>
<dbReference type="GeneID" id="111350478"/>
<feature type="compositionally biased region" description="Acidic residues" evidence="1">
    <location>
        <begin position="39"/>
        <end position="54"/>
    </location>
</feature>
<dbReference type="PANTHER" id="PTHR47272:SF1">
    <property type="entry name" value="PIGGYBAC TRANSPOSABLE ELEMENT-DERIVED PROTEIN 3-LIKE"/>
    <property type="match status" value="1"/>
</dbReference>
<dbReference type="InterPro" id="IPR029526">
    <property type="entry name" value="PGBD"/>
</dbReference>
<accession>A0A9J7DX32</accession>
<evidence type="ECO:0000313" key="3">
    <source>
        <dbReference type="Proteomes" id="UP000301870"/>
    </source>
</evidence>
<dbReference type="RefSeq" id="XP_022817852.1">
    <property type="nucleotide sequence ID" value="XM_022962084.1"/>
</dbReference>
<dbReference type="KEGG" id="sliu:111350478"/>
<name>A0A9J7DX32_SPOLT</name>
<protein>
    <submittedName>
        <fullName evidence="4">PiggyBac transposable element-derived protein 2-like</fullName>
    </submittedName>
</protein>
<dbReference type="Proteomes" id="UP000301870">
    <property type="component" value="Chromosome 11"/>
</dbReference>
<organism evidence="3 4">
    <name type="scientific">Spodoptera litura</name>
    <name type="common">Asian cotton leafworm</name>
    <dbReference type="NCBI Taxonomy" id="69820"/>
    <lineage>
        <taxon>Eukaryota</taxon>
        <taxon>Metazoa</taxon>
        <taxon>Ecdysozoa</taxon>
        <taxon>Arthropoda</taxon>
        <taxon>Hexapoda</taxon>
        <taxon>Insecta</taxon>
        <taxon>Pterygota</taxon>
        <taxon>Neoptera</taxon>
        <taxon>Endopterygota</taxon>
        <taxon>Lepidoptera</taxon>
        <taxon>Glossata</taxon>
        <taxon>Ditrysia</taxon>
        <taxon>Noctuoidea</taxon>
        <taxon>Noctuidae</taxon>
        <taxon>Amphipyrinae</taxon>
        <taxon>Spodoptera</taxon>
    </lineage>
</organism>
<dbReference type="OrthoDB" id="123207at2759"/>
<evidence type="ECO:0000313" key="4">
    <source>
        <dbReference type="RefSeq" id="XP_022817852.1"/>
    </source>
</evidence>
<gene>
    <name evidence="4" type="primary">LOC111350478</name>
</gene>
<dbReference type="Pfam" id="PF13843">
    <property type="entry name" value="DDE_Tnp_1_7"/>
    <property type="match status" value="1"/>
</dbReference>
<dbReference type="AlphaFoldDB" id="A0A9J7DX32"/>
<proteinExistence type="predicted"/>